<accession>A0ABS9CIC8</accession>
<protein>
    <submittedName>
        <fullName evidence="9">L,D-transpeptidase family protein</fullName>
    </submittedName>
</protein>
<proteinExistence type="inferred from homology"/>
<evidence type="ECO:0000256" key="6">
    <source>
        <dbReference type="ARBA" id="ARBA00023316"/>
    </source>
</evidence>
<dbReference type="RefSeq" id="WP_301638641.1">
    <property type="nucleotide sequence ID" value="NZ_JADYTN010000037.1"/>
</dbReference>
<organism evidence="9 10">
    <name type="scientific">Xylanibacter brevis</name>
    <dbReference type="NCBI Taxonomy" id="83231"/>
    <lineage>
        <taxon>Bacteria</taxon>
        <taxon>Pseudomonadati</taxon>
        <taxon>Bacteroidota</taxon>
        <taxon>Bacteroidia</taxon>
        <taxon>Bacteroidales</taxon>
        <taxon>Prevotellaceae</taxon>
        <taxon>Xylanibacter</taxon>
    </lineage>
</organism>
<name>A0ABS9CIC8_9BACT</name>
<evidence type="ECO:0000313" key="9">
    <source>
        <dbReference type="EMBL" id="MCF2564766.1"/>
    </source>
</evidence>
<evidence type="ECO:0000256" key="2">
    <source>
        <dbReference type="ARBA" id="ARBA00005992"/>
    </source>
</evidence>
<dbReference type="SUPFAM" id="SSF141523">
    <property type="entry name" value="L,D-transpeptidase catalytic domain-like"/>
    <property type="match status" value="1"/>
</dbReference>
<dbReference type="CDD" id="cd16913">
    <property type="entry name" value="YkuD_like"/>
    <property type="match status" value="1"/>
</dbReference>
<dbReference type="Pfam" id="PF03734">
    <property type="entry name" value="YkuD"/>
    <property type="match status" value="1"/>
</dbReference>
<sequence>MKSEQYVMDAQSIRKYIVESCRQYASSRYKFMAQYYENNGALLWTDRYGLRPQADSLIARLHQIDEYGFSPQAFQIDEIEADAQRVRNLDFDQSHPAGKICASLEYRLSKAYLRLVTGQRYGFVNPHKAYVFQTAKADTTGTMRGKMTLLYDLPVEHPSAEFYQQAFNEVLANRVGEEMDRNEPTDPLYKELKKKLHDAKGPDRRRILVNMERCRWRKAHEISLSGRRVVVNIPAFELYAYQEDQCLSMRIGCGTSETRTPLLSSEITYFQVNPEWGIPQSIINKDVARHAGDSSYFAKHRYRIIERATGKHIDARFVTRQMLTNGICRVAQEGGPGNAMGRIVFRFKNNYSVYLHDTSSPGFFANAVRMVSHGCVRIQKPFEFAQYLLEDADEWTLERIRISMGIRPETQRGRDYIRKHPLLEEKTYRLVSAMRLPHPVPIYIVYYTIYPDAEGQLQYYPDVYAYDDAIWNEIKTIS</sequence>
<dbReference type="InterPro" id="IPR045380">
    <property type="entry name" value="LD_TPept_scaffold_dom"/>
</dbReference>
<evidence type="ECO:0000256" key="7">
    <source>
        <dbReference type="PROSITE-ProRule" id="PRU01373"/>
    </source>
</evidence>
<evidence type="ECO:0000256" key="1">
    <source>
        <dbReference type="ARBA" id="ARBA00004752"/>
    </source>
</evidence>
<comment type="caution">
    <text evidence="9">The sequence shown here is derived from an EMBL/GenBank/DDBJ whole genome shotgun (WGS) entry which is preliminary data.</text>
</comment>
<feature type="domain" description="L,D-TPase catalytic" evidence="8">
    <location>
        <begin position="227"/>
        <end position="403"/>
    </location>
</feature>
<keyword evidence="10" id="KW-1185">Reference proteome</keyword>
<feature type="active site" description="Nucleophile" evidence="7">
    <location>
        <position position="375"/>
    </location>
</feature>
<dbReference type="Pfam" id="PF20142">
    <property type="entry name" value="Scaffold"/>
    <property type="match status" value="1"/>
</dbReference>
<dbReference type="PANTHER" id="PTHR41533:SF2">
    <property type="entry name" value="BLR7131 PROTEIN"/>
    <property type="match status" value="1"/>
</dbReference>
<keyword evidence="4 7" id="KW-0133">Cell shape</keyword>
<keyword evidence="3" id="KW-0808">Transferase</keyword>
<reference evidence="9 10" key="1">
    <citation type="submission" date="2020-12" db="EMBL/GenBank/DDBJ databases">
        <title>Whole genome sequences of gut porcine anaerobes.</title>
        <authorList>
            <person name="Kubasova T."/>
            <person name="Jahodarova E."/>
            <person name="Rychlik I."/>
        </authorList>
    </citation>
    <scope>NUCLEOTIDE SEQUENCE [LARGE SCALE GENOMIC DNA]</scope>
    <source>
        <strain evidence="9 10">An925</strain>
    </source>
</reference>
<dbReference type="EMBL" id="JADYTN010000037">
    <property type="protein sequence ID" value="MCF2564766.1"/>
    <property type="molecule type" value="Genomic_DNA"/>
</dbReference>
<evidence type="ECO:0000313" key="10">
    <source>
        <dbReference type="Proteomes" id="UP001200470"/>
    </source>
</evidence>
<dbReference type="InterPro" id="IPR038063">
    <property type="entry name" value="Transpep_catalytic_dom"/>
</dbReference>
<dbReference type="Gene3D" id="2.40.440.10">
    <property type="entry name" value="L,D-transpeptidase catalytic domain-like"/>
    <property type="match status" value="1"/>
</dbReference>
<dbReference type="InterPro" id="IPR005490">
    <property type="entry name" value="LD_TPept_cat_dom"/>
</dbReference>
<evidence type="ECO:0000256" key="4">
    <source>
        <dbReference type="ARBA" id="ARBA00022960"/>
    </source>
</evidence>
<evidence type="ECO:0000259" key="8">
    <source>
        <dbReference type="PROSITE" id="PS52029"/>
    </source>
</evidence>
<dbReference type="Proteomes" id="UP001200470">
    <property type="component" value="Unassembled WGS sequence"/>
</dbReference>
<evidence type="ECO:0000256" key="5">
    <source>
        <dbReference type="ARBA" id="ARBA00022984"/>
    </source>
</evidence>
<keyword evidence="6 7" id="KW-0961">Cell wall biogenesis/degradation</keyword>
<dbReference type="PANTHER" id="PTHR41533">
    <property type="entry name" value="L,D-TRANSPEPTIDASE HI_1667-RELATED"/>
    <property type="match status" value="1"/>
</dbReference>
<feature type="active site" description="Proton donor/acceptor" evidence="7">
    <location>
        <position position="356"/>
    </location>
</feature>
<evidence type="ECO:0000256" key="3">
    <source>
        <dbReference type="ARBA" id="ARBA00022679"/>
    </source>
</evidence>
<dbReference type="PROSITE" id="PS52029">
    <property type="entry name" value="LD_TPASE"/>
    <property type="match status" value="1"/>
</dbReference>
<keyword evidence="5 7" id="KW-0573">Peptidoglycan synthesis</keyword>
<comment type="similarity">
    <text evidence="2">Belongs to the YkuD family.</text>
</comment>
<comment type="pathway">
    <text evidence="1 7">Cell wall biogenesis; peptidoglycan biosynthesis.</text>
</comment>
<gene>
    <name evidence="9" type="ORF">I6E12_11735</name>
</gene>
<dbReference type="InterPro" id="IPR052905">
    <property type="entry name" value="LD-transpeptidase_YkuD-like"/>
</dbReference>